<comment type="caution">
    <text evidence="3">The sequence shown here is derived from an EMBL/GenBank/DDBJ whole genome shotgun (WGS) entry which is preliminary data.</text>
</comment>
<evidence type="ECO:0000313" key="6">
    <source>
        <dbReference type="Proteomes" id="UP000229970"/>
    </source>
</evidence>
<evidence type="ECO:0000313" key="2">
    <source>
        <dbReference type="EMBL" id="PIT45269.1"/>
    </source>
</evidence>
<dbReference type="EMBL" id="MEIP01000013">
    <property type="protein sequence ID" value="PIT48348.1"/>
    <property type="molecule type" value="Genomic_DNA"/>
</dbReference>
<protein>
    <submittedName>
        <fullName evidence="3">Uncharacterized protein</fullName>
    </submittedName>
</protein>
<reference evidence="3 6" key="1">
    <citation type="journal article" date="2017" name="MBio">
        <title>Type VI secretion-mediated competition in the bee gut microbiome.</title>
        <authorList>
            <person name="Steele M.I."/>
            <person name="Kwong W.K."/>
            <person name="Powell J.E."/>
            <person name="Whiteley M."/>
            <person name="Moran N.A."/>
        </authorList>
    </citation>
    <scope>NUCLEOTIDE SEQUENCE [LARGE SCALE GENOMIC DNA]</scope>
    <source>
        <strain evidence="3 6">Ruf1-X</strain>
    </source>
</reference>
<dbReference type="Proteomes" id="UP000229970">
    <property type="component" value="Unassembled WGS sequence"/>
</dbReference>
<proteinExistence type="predicted"/>
<dbReference type="AlphaFoldDB" id="A0A2N9XG22"/>
<evidence type="ECO:0000256" key="1">
    <source>
        <dbReference type="SAM" id="Phobius"/>
    </source>
</evidence>
<keyword evidence="1" id="KW-0812">Transmembrane</keyword>
<evidence type="ECO:0000313" key="4">
    <source>
        <dbReference type="EMBL" id="PIT48348.1"/>
    </source>
</evidence>
<accession>A0A2N9XG22</accession>
<gene>
    <name evidence="5" type="ORF">BHC46_02515</name>
    <name evidence="4" type="ORF">BHC46_03770</name>
    <name evidence="3" type="ORF">BHC46_07395</name>
    <name evidence="2" type="ORF">BHC46_09100</name>
</gene>
<dbReference type="EMBL" id="MEIP01000011">
    <property type="protein sequence ID" value="PIT49131.1"/>
    <property type="molecule type" value="Genomic_DNA"/>
</dbReference>
<keyword evidence="1" id="KW-0472">Membrane</keyword>
<feature type="transmembrane region" description="Helical" evidence="1">
    <location>
        <begin position="20"/>
        <end position="39"/>
    </location>
</feature>
<name>A0A2N9XG22_9NEIS</name>
<dbReference type="EMBL" id="MEIP01000025">
    <property type="protein sequence ID" value="PIT45269.1"/>
    <property type="molecule type" value="Genomic_DNA"/>
</dbReference>
<sequence>MSTLTPLLCRLTILINDSDCSVLIFLLAAIGTIISLYLLNYIKQTAQHQTNSFHTQGYLHRNTKISIYYLESVSYIQKIHNGYRNTIAIEFSTNFATNPIIDPKAHLSINFKKKLFDTKSYNHHSQFINILKSLAQNRKEKLIKSHNSIQLTKQQNRITAFIK</sequence>
<evidence type="ECO:0000313" key="3">
    <source>
        <dbReference type="EMBL" id="PIT47277.1"/>
    </source>
</evidence>
<dbReference type="EMBL" id="MEIP01000018">
    <property type="protein sequence ID" value="PIT47277.1"/>
    <property type="molecule type" value="Genomic_DNA"/>
</dbReference>
<organism evidence="3 6">
    <name type="scientific">Snodgrassella alvi</name>
    <dbReference type="NCBI Taxonomy" id="1196083"/>
    <lineage>
        <taxon>Bacteria</taxon>
        <taxon>Pseudomonadati</taxon>
        <taxon>Pseudomonadota</taxon>
        <taxon>Betaproteobacteria</taxon>
        <taxon>Neisseriales</taxon>
        <taxon>Neisseriaceae</taxon>
        <taxon>Snodgrassella</taxon>
    </lineage>
</organism>
<keyword evidence="1" id="KW-1133">Transmembrane helix</keyword>
<evidence type="ECO:0000313" key="5">
    <source>
        <dbReference type="EMBL" id="PIT49131.1"/>
    </source>
</evidence>